<feature type="region of interest" description="Disordered" evidence="1">
    <location>
        <begin position="412"/>
        <end position="436"/>
    </location>
</feature>
<feature type="signal peptide" evidence="2">
    <location>
        <begin position="1"/>
        <end position="18"/>
    </location>
</feature>
<organism evidence="3 4">
    <name type="scientific">Diacronema lutheri</name>
    <name type="common">Unicellular marine alga</name>
    <name type="synonym">Monochrysis lutheri</name>
    <dbReference type="NCBI Taxonomy" id="2081491"/>
    <lineage>
        <taxon>Eukaryota</taxon>
        <taxon>Haptista</taxon>
        <taxon>Haptophyta</taxon>
        <taxon>Pavlovophyceae</taxon>
        <taxon>Pavlovales</taxon>
        <taxon>Pavlovaceae</taxon>
        <taxon>Diacronema</taxon>
    </lineage>
</organism>
<name>A0A8J5XNV4_DIALT</name>
<accession>A0A8J5XNV4</accession>
<reference evidence="3" key="1">
    <citation type="submission" date="2021-05" db="EMBL/GenBank/DDBJ databases">
        <title>The genome of the haptophyte Pavlova lutheri (Diacronema luteri, Pavlovales) - a model for lipid biosynthesis in eukaryotic algae.</title>
        <authorList>
            <person name="Hulatt C.J."/>
            <person name="Posewitz M.C."/>
        </authorList>
    </citation>
    <scope>NUCLEOTIDE SEQUENCE</scope>
    <source>
        <strain evidence="3">NIVA-4/92</strain>
    </source>
</reference>
<protein>
    <recommendedName>
        <fullName evidence="5">DUF1279 domain-containing protein</fullName>
    </recommendedName>
</protein>
<evidence type="ECO:0000256" key="2">
    <source>
        <dbReference type="SAM" id="SignalP"/>
    </source>
</evidence>
<evidence type="ECO:0000313" key="4">
    <source>
        <dbReference type="Proteomes" id="UP000751190"/>
    </source>
</evidence>
<gene>
    <name evidence="3" type="ORF">KFE25_008191</name>
</gene>
<evidence type="ECO:0000256" key="1">
    <source>
        <dbReference type="SAM" id="MobiDB-lite"/>
    </source>
</evidence>
<keyword evidence="4" id="KW-1185">Reference proteome</keyword>
<feature type="compositionally biased region" description="Acidic residues" evidence="1">
    <location>
        <begin position="180"/>
        <end position="191"/>
    </location>
</feature>
<sequence>MAARAVVFAIVAVAAVGAEQLWVRKPRARSAMLVDAGALGALCEQHGLRLTEMEEVAAGKRRHCRGWCCGPIERFVAAPAGAEDEAVEGSDAQSIADLFGMETTVIGRDGVPRSAPTGRAERGEPDAAPSIVALEEADDDEERDADDAADDDDDGDDDDGEGAASKARVVARARARTAPSDDDDDDDDDDEAGSRAVAKARGAQPGGGGLVGLLLSGQAFPVLLSPAVTLLLAVTPKSVTTNLALARNVFYGYALLFFGVTALAQASIGALSDDVDADDAVLVRAPPSPAAAMQAALSGPGAPAPDGEETLMSRRAYDAAELSKLRSAVLSGAGLNLALSFIMKQRGASILYHRAIVGLVELVTHPLFRAHVLPSLGVPSGTALTRVTRPFPPPLGMMELMMKASGTGLPAGAAADGGGAGADGQEEASSALPAAA</sequence>
<dbReference type="OMA" id="HALLGWH"/>
<comment type="caution">
    <text evidence="3">The sequence shown here is derived from an EMBL/GenBank/DDBJ whole genome shotgun (WGS) entry which is preliminary data.</text>
</comment>
<dbReference type="AlphaFoldDB" id="A0A8J5XNV4"/>
<evidence type="ECO:0008006" key="5">
    <source>
        <dbReference type="Google" id="ProtNLM"/>
    </source>
</evidence>
<feature type="chain" id="PRO_5035222118" description="DUF1279 domain-containing protein" evidence="2">
    <location>
        <begin position="19"/>
        <end position="436"/>
    </location>
</feature>
<evidence type="ECO:0000313" key="3">
    <source>
        <dbReference type="EMBL" id="KAG8466812.1"/>
    </source>
</evidence>
<dbReference type="Proteomes" id="UP000751190">
    <property type="component" value="Unassembled WGS sequence"/>
</dbReference>
<keyword evidence="2" id="KW-0732">Signal</keyword>
<proteinExistence type="predicted"/>
<feature type="compositionally biased region" description="Acidic residues" evidence="1">
    <location>
        <begin position="135"/>
        <end position="161"/>
    </location>
</feature>
<dbReference type="EMBL" id="JAGTXO010000007">
    <property type="protein sequence ID" value="KAG8466812.1"/>
    <property type="molecule type" value="Genomic_DNA"/>
</dbReference>
<feature type="region of interest" description="Disordered" evidence="1">
    <location>
        <begin position="106"/>
        <end position="202"/>
    </location>
</feature>